<dbReference type="InterPro" id="IPR009006">
    <property type="entry name" value="Ala_racemase/Decarboxylase_C"/>
</dbReference>
<dbReference type="Pfam" id="PF08245">
    <property type="entry name" value="Mur_ligase_M"/>
    <property type="match status" value="1"/>
</dbReference>
<keyword evidence="6" id="KW-0547">Nucleotide-binding</keyword>
<evidence type="ECO:0000313" key="18">
    <source>
        <dbReference type="EMBL" id="SFV32871.1"/>
    </source>
</evidence>
<dbReference type="CDD" id="cd00430">
    <property type="entry name" value="PLPDE_III_AR"/>
    <property type="match status" value="1"/>
</dbReference>
<evidence type="ECO:0000256" key="12">
    <source>
        <dbReference type="ARBA" id="ARBA00023306"/>
    </source>
</evidence>
<evidence type="ECO:0000256" key="10">
    <source>
        <dbReference type="ARBA" id="ARBA00022984"/>
    </source>
</evidence>
<keyword evidence="12" id="KW-0131">Cell cycle</keyword>
<keyword evidence="19" id="KW-1185">Reference proteome</keyword>
<dbReference type="InterPro" id="IPR029066">
    <property type="entry name" value="PLP-binding_barrel"/>
</dbReference>
<dbReference type="GO" id="GO:0008784">
    <property type="term" value="F:alanine racemase activity"/>
    <property type="evidence" value="ECO:0007669"/>
    <property type="project" value="UniProtKB-UniRule"/>
</dbReference>
<dbReference type="GO" id="GO:0030170">
    <property type="term" value="F:pyridoxal phosphate binding"/>
    <property type="evidence" value="ECO:0007669"/>
    <property type="project" value="UniProtKB-UniRule"/>
</dbReference>
<dbReference type="Pfam" id="PF01168">
    <property type="entry name" value="Ala_racemase_N"/>
    <property type="match status" value="1"/>
</dbReference>
<gene>
    <name evidence="18" type="ORF">SAMN05660895_1483</name>
</gene>
<dbReference type="SUPFAM" id="SSF63418">
    <property type="entry name" value="MurE/MurF N-terminal domain"/>
    <property type="match status" value="1"/>
</dbReference>
<evidence type="ECO:0000256" key="11">
    <source>
        <dbReference type="ARBA" id="ARBA00023235"/>
    </source>
</evidence>
<dbReference type="SUPFAM" id="SSF51419">
    <property type="entry name" value="PLP-binding barrel"/>
    <property type="match status" value="1"/>
</dbReference>
<feature type="active site" description="Proton acceptor; specific for D-alanine" evidence="14">
    <location>
        <position position="502"/>
    </location>
</feature>
<feature type="binding site" evidence="14 16">
    <location>
        <position position="600"/>
    </location>
    <ligand>
        <name>substrate</name>
    </ligand>
</feature>
<dbReference type="InterPro" id="IPR000821">
    <property type="entry name" value="Ala_racemase"/>
</dbReference>
<dbReference type="GO" id="GO:0005524">
    <property type="term" value="F:ATP binding"/>
    <property type="evidence" value="ECO:0007669"/>
    <property type="project" value="UniProtKB-KW"/>
</dbReference>
<dbReference type="GO" id="GO:0071555">
    <property type="term" value="P:cell wall organization"/>
    <property type="evidence" value="ECO:0007669"/>
    <property type="project" value="UniProtKB-KW"/>
</dbReference>
<dbReference type="InterPro" id="IPR051046">
    <property type="entry name" value="MurCDEF_CellWall_CoF430Synth"/>
</dbReference>
<dbReference type="EMBL" id="FPCJ01000001">
    <property type="protein sequence ID" value="SFV32871.1"/>
    <property type="molecule type" value="Genomic_DNA"/>
</dbReference>
<keyword evidence="7" id="KW-0067">ATP-binding</keyword>
<name>A0A1I7NE03_9BACT</name>
<dbReference type="AlphaFoldDB" id="A0A1I7NE03"/>
<dbReference type="GO" id="GO:0051301">
    <property type="term" value="P:cell division"/>
    <property type="evidence" value="ECO:0007669"/>
    <property type="project" value="UniProtKB-KW"/>
</dbReference>
<dbReference type="InterPro" id="IPR005863">
    <property type="entry name" value="UDP-N-AcMur_synth"/>
</dbReference>
<comment type="similarity">
    <text evidence="14">Belongs to the alanine racemase family.</text>
</comment>
<evidence type="ECO:0000256" key="15">
    <source>
        <dbReference type="PIRSR" id="PIRSR600821-50"/>
    </source>
</evidence>
<dbReference type="PANTHER" id="PTHR43024:SF1">
    <property type="entry name" value="UDP-N-ACETYLMURAMOYL-TRIPEPTIDE--D-ALANYL-D-ALANINE LIGASE"/>
    <property type="match status" value="1"/>
</dbReference>
<organism evidence="18 19">
    <name type="scientific">Thermoflavifilum thermophilum</name>
    <dbReference type="NCBI Taxonomy" id="1393122"/>
    <lineage>
        <taxon>Bacteria</taxon>
        <taxon>Pseudomonadati</taxon>
        <taxon>Bacteroidota</taxon>
        <taxon>Chitinophagia</taxon>
        <taxon>Chitinophagales</taxon>
        <taxon>Chitinophagaceae</taxon>
        <taxon>Thermoflavifilum</taxon>
    </lineage>
</organism>
<dbReference type="FunFam" id="3.20.20.10:FF:000002">
    <property type="entry name" value="Alanine racemase"/>
    <property type="match status" value="1"/>
</dbReference>
<keyword evidence="9" id="KW-0133">Cell shape</keyword>
<dbReference type="PANTHER" id="PTHR43024">
    <property type="entry name" value="UDP-N-ACETYLMURAMOYL-TRIPEPTIDE--D-ALANYL-D-ALANINE LIGASE"/>
    <property type="match status" value="1"/>
</dbReference>
<dbReference type="Gene3D" id="3.20.20.10">
    <property type="entry name" value="Alanine racemase"/>
    <property type="match status" value="1"/>
</dbReference>
<dbReference type="NCBIfam" id="NF008897">
    <property type="entry name" value="PRK11930.1"/>
    <property type="match status" value="1"/>
</dbReference>
<evidence type="ECO:0000313" key="19">
    <source>
        <dbReference type="Proteomes" id="UP000199537"/>
    </source>
</evidence>
<dbReference type="InterPro" id="IPR013221">
    <property type="entry name" value="Mur_ligase_cen"/>
</dbReference>
<evidence type="ECO:0000256" key="14">
    <source>
        <dbReference type="HAMAP-Rule" id="MF_01201"/>
    </source>
</evidence>
<accession>A0A1I7NE03</accession>
<feature type="binding site" evidence="14 16">
    <location>
        <position position="778"/>
    </location>
    <ligand>
        <name>substrate</name>
    </ligand>
</feature>
<dbReference type="SMART" id="SM01005">
    <property type="entry name" value="Ala_racemase_C"/>
    <property type="match status" value="1"/>
</dbReference>
<dbReference type="GO" id="GO:0047480">
    <property type="term" value="F:UDP-N-acetylmuramoyl-tripeptide-D-alanyl-D-alanine ligase activity"/>
    <property type="evidence" value="ECO:0007669"/>
    <property type="project" value="InterPro"/>
</dbReference>
<dbReference type="GO" id="GO:0030632">
    <property type="term" value="P:D-alanine biosynthetic process"/>
    <property type="evidence" value="ECO:0007669"/>
    <property type="project" value="UniProtKB-UniRule"/>
</dbReference>
<evidence type="ECO:0000256" key="8">
    <source>
        <dbReference type="ARBA" id="ARBA00022898"/>
    </source>
</evidence>
<dbReference type="Pfam" id="PF01225">
    <property type="entry name" value="Mur_ligase"/>
    <property type="match status" value="1"/>
</dbReference>
<dbReference type="OrthoDB" id="9801978at2"/>
<evidence type="ECO:0000256" key="3">
    <source>
        <dbReference type="ARBA" id="ARBA00022490"/>
    </source>
</evidence>
<evidence type="ECO:0000256" key="4">
    <source>
        <dbReference type="ARBA" id="ARBA00022598"/>
    </source>
</evidence>
<dbReference type="InterPro" id="IPR036615">
    <property type="entry name" value="Mur_ligase_C_dom_sf"/>
</dbReference>
<evidence type="ECO:0000256" key="16">
    <source>
        <dbReference type="PIRSR" id="PIRSR600821-52"/>
    </source>
</evidence>
<keyword evidence="5" id="KW-0132">Cell division</keyword>
<dbReference type="RefSeq" id="WP_092459428.1">
    <property type="nucleotide sequence ID" value="NZ_FPCJ01000001.1"/>
</dbReference>
<dbReference type="HAMAP" id="MF_01201">
    <property type="entry name" value="Ala_racemase"/>
    <property type="match status" value="1"/>
</dbReference>
<dbReference type="PRINTS" id="PR00992">
    <property type="entry name" value="ALARACEMASE"/>
</dbReference>
<dbReference type="GO" id="GO:0008360">
    <property type="term" value="P:regulation of cell shape"/>
    <property type="evidence" value="ECO:0007669"/>
    <property type="project" value="UniProtKB-KW"/>
</dbReference>
<evidence type="ECO:0000256" key="9">
    <source>
        <dbReference type="ARBA" id="ARBA00022960"/>
    </source>
</evidence>
<dbReference type="InterPro" id="IPR000713">
    <property type="entry name" value="Mur_ligase_N"/>
</dbReference>
<evidence type="ECO:0000256" key="13">
    <source>
        <dbReference type="ARBA" id="ARBA00023316"/>
    </source>
</evidence>
<reference evidence="19" key="1">
    <citation type="submission" date="2016-10" db="EMBL/GenBank/DDBJ databases">
        <authorList>
            <person name="Varghese N."/>
            <person name="Submissions S."/>
        </authorList>
    </citation>
    <scope>NUCLEOTIDE SEQUENCE [LARGE SCALE GENOMIC DNA]</scope>
    <source>
        <strain evidence="19">DSM 14807</strain>
    </source>
</reference>
<dbReference type="STRING" id="1393122.SAMN05660895_1483"/>
<dbReference type="NCBIfam" id="TIGR01143">
    <property type="entry name" value="murF"/>
    <property type="match status" value="1"/>
</dbReference>
<dbReference type="Pfam" id="PF02875">
    <property type="entry name" value="Mur_ligase_C"/>
    <property type="match status" value="1"/>
</dbReference>
<dbReference type="NCBIfam" id="TIGR00492">
    <property type="entry name" value="alr"/>
    <property type="match status" value="1"/>
</dbReference>
<evidence type="ECO:0000256" key="6">
    <source>
        <dbReference type="ARBA" id="ARBA00022741"/>
    </source>
</evidence>
<keyword evidence="13" id="KW-0961">Cell wall biogenesis/degradation</keyword>
<dbReference type="Gene3D" id="3.40.1190.10">
    <property type="entry name" value="Mur-like, catalytic domain"/>
    <property type="match status" value="1"/>
</dbReference>
<dbReference type="UniPathway" id="UPA00042">
    <property type="reaction ID" value="UER00497"/>
</dbReference>
<keyword evidence="3" id="KW-0963">Cytoplasm</keyword>
<dbReference type="InterPro" id="IPR035911">
    <property type="entry name" value="MurE/MurF_N"/>
</dbReference>
<dbReference type="InterPro" id="IPR036565">
    <property type="entry name" value="Mur-like_cat_sf"/>
</dbReference>
<dbReference type="SUPFAM" id="SSF50621">
    <property type="entry name" value="Alanine racemase C-terminal domain-like"/>
    <property type="match status" value="1"/>
</dbReference>
<feature type="active site" description="Proton acceptor; specific for L-alanine" evidence="14">
    <location>
        <position position="729"/>
    </location>
</feature>
<proteinExistence type="inferred from homology"/>
<keyword evidence="8 14" id="KW-0663">Pyridoxal phosphate</keyword>
<comment type="pathway">
    <text evidence="14">Amino-acid biosynthesis; D-alanine biosynthesis; D-alanine from L-alanine: step 1/1.</text>
</comment>
<dbReference type="InterPro" id="IPR001608">
    <property type="entry name" value="Ala_racemase_N"/>
</dbReference>
<keyword evidence="4 18" id="KW-0436">Ligase</keyword>
<dbReference type="EC" id="5.1.1.1" evidence="14"/>
<dbReference type="Gene3D" id="3.90.190.20">
    <property type="entry name" value="Mur ligase, C-terminal domain"/>
    <property type="match status" value="1"/>
</dbReference>
<dbReference type="GO" id="GO:0009252">
    <property type="term" value="P:peptidoglycan biosynthetic process"/>
    <property type="evidence" value="ECO:0007669"/>
    <property type="project" value="UniProtKB-KW"/>
</dbReference>
<dbReference type="SUPFAM" id="SSF53244">
    <property type="entry name" value="MurD-like peptide ligases, peptide-binding domain"/>
    <property type="match status" value="1"/>
</dbReference>
<evidence type="ECO:0000256" key="5">
    <source>
        <dbReference type="ARBA" id="ARBA00022618"/>
    </source>
</evidence>
<keyword evidence="10" id="KW-0573">Peptidoglycan synthesis</keyword>
<evidence type="ECO:0000256" key="1">
    <source>
        <dbReference type="ARBA" id="ARBA00000316"/>
    </source>
</evidence>
<keyword evidence="11 14" id="KW-0413">Isomerase</keyword>
<comment type="catalytic activity">
    <reaction evidence="1 14">
        <text>L-alanine = D-alanine</text>
        <dbReference type="Rhea" id="RHEA:20249"/>
        <dbReference type="ChEBI" id="CHEBI:57416"/>
        <dbReference type="ChEBI" id="CHEBI:57972"/>
        <dbReference type="EC" id="5.1.1.1"/>
    </reaction>
</comment>
<comment type="function">
    <text evidence="14">Catalyzes the interconversion of L-alanine and D-alanine. May also act on other amino acids.</text>
</comment>
<sequence>MPAYSLEQIAAITGGTCIGYMDAQYIITRLCIDSRTLVDAEQTLFIALKGETRDGHDFMEDAYIKGIRCFLISHPPAAERFSDAAFILVQDTLAALQRLAAYHRSRFQIPVIGITGSNGKTIVKEWLFQLLSKDYYIVRSPKSYNSQIGVPLSVWQMEETHQLAIFEAGISRPGEMSKLADIIQPSIGIFTNIGDAHQEGFAGIEQKVAEKMRLFTKVQLLIYRKDYPLIQRAVADLQLQRSAAQHPLEIFDWSTSEKARLQVTSVSKDLHHIRVEIYDQHQMHALQIPFTDDGSFENAMHCVCLMCWMGYDWNTIQERISRLQPVEMRLFLKHGINGCIVINDSYNSDLHSLAIALDFLQQQSSGLKKTVILSDVLQSGRDEQDLYQQIAGQMQQKGVERLIGIGPRLMEHQDIFESIPNLNGSFYPDTAAFMRAFSPDDFREEAILLKGARIFAFEKISRLLEQRLHETVLEINLQAIVHNLKLFQRFLKPGVQMMAVVKAFSYGSGSVEIASLLAYHGVHYLAVAYADEGIALRKGGIRLPILVMNPEPGSFQAMIQWNLEPEIFTLTQLRQFVREVQQAQQSGFPIHLKLDTGMHRLGFEPTQLPALVEALLQMHPYIRVASVFSHFTASEDPAQDSFTTQQAELFESMSQQILQALPYRVKRHLGNSAAIHRHPQWQYDMVRLGIGLYGVDSDPEIQKQLQPVATLKTTIAQIKHLMPGESVGYGRAARIEKPTTIATVRIGYADGYPRRLSHGKAWMLVHGQQAPTIGWICMDMLMLDVSGIPDVREGDEVIVFGEALPIQQLARWADTIPYEMMTTISQRVKRVYYQE</sequence>
<evidence type="ECO:0000259" key="17">
    <source>
        <dbReference type="SMART" id="SM01005"/>
    </source>
</evidence>
<dbReference type="InterPro" id="IPR004101">
    <property type="entry name" value="Mur_ligase_C"/>
</dbReference>
<evidence type="ECO:0000256" key="2">
    <source>
        <dbReference type="ARBA" id="ARBA00001933"/>
    </source>
</evidence>
<feature type="modified residue" description="N6-(pyridoxal phosphate)lysine" evidence="14 15">
    <location>
        <position position="502"/>
    </location>
</feature>
<comment type="cofactor">
    <cofactor evidence="2 14 15">
        <name>pyridoxal 5'-phosphate</name>
        <dbReference type="ChEBI" id="CHEBI:597326"/>
    </cofactor>
</comment>
<protein>
    <recommendedName>
        <fullName evidence="14">Alanine racemase</fullName>
        <ecNumber evidence="14">5.1.1.1</ecNumber>
    </recommendedName>
</protein>
<dbReference type="Proteomes" id="UP000199537">
    <property type="component" value="Unassembled WGS sequence"/>
</dbReference>
<evidence type="ECO:0000256" key="7">
    <source>
        <dbReference type="ARBA" id="ARBA00022840"/>
    </source>
</evidence>
<dbReference type="Gene3D" id="3.40.1390.10">
    <property type="entry name" value="MurE/MurF, N-terminal domain"/>
    <property type="match status" value="1"/>
</dbReference>
<dbReference type="Pfam" id="PF00842">
    <property type="entry name" value="Ala_racemase_C"/>
    <property type="match status" value="1"/>
</dbReference>
<dbReference type="SUPFAM" id="SSF53623">
    <property type="entry name" value="MurD-like peptide ligases, catalytic domain"/>
    <property type="match status" value="1"/>
</dbReference>
<dbReference type="InterPro" id="IPR011079">
    <property type="entry name" value="Ala_racemase_C"/>
</dbReference>
<feature type="domain" description="Alanine racemase C-terminal" evidence="17">
    <location>
        <begin position="708"/>
        <end position="833"/>
    </location>
</feature>
<dbReference type="Gene3D" id="2.40.37.10">
    <property type="entry name" value="Lyase, Ornithine Decarboxylase, Chain A, domain 1"/>
    <property type="match status" value="1"/>
</dbReference>